<name>K1Q1H3_MAGGI</name>
<gene>
    <name evidence="1" type="ORF">CGI_10001812</name>
</gene>
<evidence type="ECO:0000313" key="1">
    <source>
        <dbReference type="EMBL" id="EKC22645.1"/>
    </source>
</evidence>
<proteinExistence type="predicted"/>
<dbReference type="HOGENOM" id="CLU_2135900_0_0_1"/>
<dbReference type="AlphaFoldDB" id="K1Q1H3"/>
<reference evidence="1" key="1">
    <citation type="journal article" date="2012" name="Nature">
        <title>The oyster genome reveals stress adaptation and complexity of shell formation.</title>
        <authorList>
            <person name="Zhang G."/>
            <person name="Fang X."/>
            <person name="Guo X."/>
            <person name="Li L."/>
            <person name="Luo R."/>
            <person name="Xu F."/>
            <person name="Yang P."/>
            <person name="Zhang L."/>
            <person name="Wang X."/>
            <person name="Qi H."/>
            <person name="Xiong Z."/>
            <person name="Que H."/>
            <person name="Xie Y."/>
            <person name="Holland P.W."/>
            <person name="Paps J."/>
            <person name="Zhu Y."/>
            <person name="Wu F."/>
            <person name="Chen Y."/>
            <person name="Wang J."/>
            <person name="Peng C."/>
            <person name="Meng J."/>
            <person name="Yang L."/>
            <person name="Liu J."/>
            <person name="Wen B."/>
            <person name="Zhang N."/>
            <person name="Huang Z."/>
            <person name="Zhu Q."/>
            <person name="Feng Y."/>
            <person name="Mount A."/>
            <person name="Hedgecock D."/>
            <person name="Xu Z."/>
            <person name="Liu Y."/>
            <person name="Domazet-Loso T."/>
            <person name="Du Y."/>
            <person name="Sun X."/>
            <person name="Zhang S."/>
            <person name="Liu B."/>
            <person name="Cheng P."/>
            <person name="Jiang X."/>
            <person name="Li J."/>
            <person name="Fan D."/>
            <person name="Wang W."/>
            <person name="Fu W."/>
            <person name="Wang T."/>
            <person name="Wang B."/>
            <person name="Zhang J."/>
            <person name="Peng Z."/>
            <person name="Li Y."/>
            <person name="Li N."/>
            <person name="Wang J."/>
            <person name="Chen M."/>
            <person name="He Y."/>
            <person name="Tan F."/>
            <person name="Song X."/>
            <person name="Zheng Q."/>
            <person name="Huang R."/>
            <person name="Yang H."/>
            <person name="Du X."/>
            <person name="Chen L."/>
            <person name="Yang M."/>
            <person name="Gaffney P.M."/>
            <person name="Wang S."/>
            <person name="Luo L."/>
            <person name="She Z."/>
            <person name="Ming Y."/>
            <person name="Huang W."/>
            <person name="Zhang S."/>
            <person name="Huang B."/>
            <person name="Zhang Y."/>
            <person name="Qu T."/>
            <person name="Ni P."/>
            <person name="Miao G."/>
            <person name="Wang J."/>
            <person name="Wang Q."/>
            <person name="Steinberg C.E."/>
            <person name="Wang H."/>
            <person name="Li N."/>
            <person name="Qian L."/>
            <person name="Zhang G."/>
            <person name="Li Y."/>
            <person name="Yang H."/>
            <person name="Liu X."/>
            <person name="Wang J."/>
            <person name="Yin Y."/>
            <person name="Wang J."/>
        </authorList>
    </citation>
    <scope>NUCLEOTIDE SEQUENCE [LARGE SCALE GENOMIC DNA]</scope>
    <source>
        <strain evidence="1">05x7-T-G4-1.051#20</strain>
    </source>
</reference>
<sequence length="113" mass="12495">MSLKKISTRILLMLSQIWGITKMERRAASKSLIVCSVLVSGSVILTALVFLTKPSLADYAEIRSPALVFKELADRATASADPYLRIITPAHGFTELVVSQQEWNYYVSFGNSV</sequence>
<accession>K1Q1H3</accession>
<protein>
    <submittedName>
        <fullName evidence="1">Uncharacterized protein</fullName>
    </submittedName>
</protein>
<dbReference type="EMBL" id="JH815878">
    <property type="protein sequence ID" value="EKC22645.1"/>
    <property type="molecule type" value="Genomic_DNA"/>
</dbReference>
<dbReference type="InParanoid" id="K1Q1H3"/>
<organism evidence="1">
    <name type="scientific">Magallana gigas</name>
    <name type="common">Pacific oyster</name>
    <name type="synonym">Crassostrea gigas</name>
    <dbReference type="NCBI Taxonomy" id="29159"/>
    <lineage>
        <taxon>Eukaryota</taxon>
        <taxon>Metazoa</taxon>
        <taxon>Spiralia</taxon>
        <taxon>Lophotrochozoa</taxon>
        <taxon>Mollusca</taxon>
        <taxon>Bivalvia</taxon>
        <taxon>Autobranchia</taxon>
        <taxon>Pteriomorphia</taxon>
        <taxon>Ostreida</taxon>
        <taxon>Ostreoidea</taxon>
        <taxon>Ostreidae</taxon>
        <taxon>Magallana</taxon>
    </lineage>
</organism>